<sequence>MLYTLFEIIISALSVYGGYRLIRDISRWLDIRKTKKQKQKATVNEQSTYSPRRQR</sequence>
<organism evidence="2 3">
    <name type="scientific">Candidatus Colimorpha enterica</name>
    <dbReference type="NCBI Taxonomy" id="3083063"/>
    <lineage>
        <taxon>Bacteria</taxon>
        <taxon>Pseudomonadati</taxon>
        <taxon>Bacteroidota</taxon>
        <taxon>Bacteroidia</taxon>
        <taxon>Bacteroidales</taxon>
        <taxon>Candidatus Colimorpha</taxon>
    </lineage>
</organism>
<comment type="caution">
    <text evidence="2">The sequence shown here is derived from an EMBL/GenBank/DDBJ whole genome shotgun (WGS) entry which is preliminary data.</text>
</comment>
<dbReference type="AlphaFoldDB" id="R6UUR6"/>
<name>R6UUR6_9BACT</name>
<feature type="region of interest" description="Disordered" evidence="1">
    <location>
        <begin position="36"/>
        <end position="55"/>
    </location>
</feature>
<evidence type="ECO:0000313" key="2">
    <source>
        <dbReference type="EMBL" id="CDC74457.1"/>
    </source>
</evidence>
<accession>R6UUR6</accession>
<gene>
    <name evidence="2" type="ORF">BN580_00007</name>
</gene>
<dbReference type="Proteomes" id="UP000017938">
    <property type="component" value="Unassembled WGS sequence"/>
</dbReference>
<reference evidence="2" key="1">
    <citation type="submission" date="2012-11" db="EMBL/GenBank/DDBJ databases">
        <title>Dependencies among metagenomic species, viruses, plasmids and units of genetic variation.</title>
        <authorList>
            <person name="Nielsen H.B."/>
            <person name="Almeida M."/>
            <person name="Juncker A.S."/>
            <person name="Rasmussen S."/>
            <person name="Li J."/>
            <person name="Sunagawa S."/>
            <person name="Plichta D."/>
            <person name="Gautier L."/>
            <person name="Le Chatelier E."/>
            <person name="Peletier E."/>
            <person name="Bonde I."/>
            <person name="Nielsen T."/>
            <person name="Manichanh C."/>
            <person name="Arumugam M."/>
            <person name="Batto J."/>
            <person name="Santos M.B.Q.D."/>
            <person name="Blom N."/>
            <person name="Borruel N."/>
            <person name="Burgdorf K.S."/>
            <person name="Boumezbeur F."/>
            <person name="Casellas F."/>
            <person name="Dore J."/>
            <person name="Guarner F."/>
            <person name="Hansen T."/>
            <person name="Hildebrand F."/>
            <person name="Kaas R.S."/>
            <person name="Kennedy S."/>
            <person name="Kristiansen K."/>
            <person name="Kultima J.R."/>
            <person name="Leonard P."/>
            <person name="Levenez F."/>
            <person name="Lund O."/>
            <person name="Moumen B."/>
            <person name="Le Paslier D."/>
            <person name="Pons N."/>
            <person name="Pedersen O."/>
            <person name="Prifti E."/>
            <person name="Qin J."/>
            <person name="Raes J."/>
            <person name="Tap J."/>
            <person name="Tims S."/>
            <person name="Ussery D.W."/>
            <person name="Yamada T."/>
            <person name="MetaHit consortium"/>
            <person name="Renault P."/>
            <person name="Sicheritz-Ponten T."/>
            <person name="Bork P."/>
            <person name="Wang J."/>
            <person name="Brunak S."/>
            <person name="Ehrlich S.D."/>
        </authorList>
    </citation>
    <scope>NUCLEOTIDE SEQUENCE [LARGE SCALE GENOMIC DNA]</scope>
</reference>
<evidence type="ECO:0000256" key="1">
    <source>
        <dbReference type="SAM" id="MobiDB-lite"/>
    </source>
</evidence>
<proteinExistence type="predicted"/>
<feature type="compositionally biased region" description="Polar residues" evidence="1">
    <location>
        <begin position="40"/>
        <end position="55"/>
    </location>
</feature>
<evidence type="ECO:0000313" key="3">
    <source>
        <dbReference type="Proteomes" id="UP000017938"/>
    </source>
</evidence>
<dbReference type="EMBL" id="CBFW010000223">
    <property type="protein sequence ID" value="CDC74457.1"/>
    <property type="molecule type" value="Genomic_DNA"/>
</dbReference>
<protein>
    <submittedName>
        <fullName evidence="2">Uncharacterized protein</fullName>
    </submittedName>
</protein>